<name>A0A3R8QH36_9CORY</name>
<reference evidence="1 2" key="1">
    <citation type="submission" date="2018-01" db="EMBL/GenBank/DDBJ databases">
        <title>Twenty Corynebacterium bovis Genomes.</title>
        <authorList>
            <person name="Gulvik C.A."/>
        </authorList>
    </citation>
    <scope>NUCLEOTIDE SEQUENCE [LARGE SCALE GENOMIC DNA]</scope>
    <source>
        <strain evidence="1 2">16-2004</strain>
    </source>
</reference>
<feature type="non-terminal residue" evidence="1">
    <location>
        <position position="1"/>
    </location>
</feature>
<comment type="caution">
    <text evidence="1">The sequence shown here is derived from an EMBL/GenBank/DDBJ whole genome shotgun (WGS) entry which is preliminary data.</text>
</comment>
<dbReference type="EMBL" id="PQNQ01000024">
    <property type="protein sequence ID" value="RRQ03087.1"/>
    <property type="molecule type" value="Genomic_DNA"/>
</dbReference>
<organism evidence="1 2">
    <name type="scientific">Corynebacterium bovis</name>
    <dbReference type="NCBI Taxonomy" id="36808"/>
    <lineage>
        <taxon>Bacteria</taxon>
        <taxon>Bacillati</taxon>
        <taxon>Actinomycetota</taxon>
        <taxon>Actinomycetes</taxon>
        <taxon>Mycobacteriales</taxon>
        <taxon>Corynebacteriaceae</taxon>
        <taxon>Corynebacterium</taxon>
    </lineage>
</organism>
<evidence type="ECO:0000313" key="2">
    <source>
        <dbReference type="Proteomes" id="UP000278422"/>
    </source>
</evidence>
<dbReference type="AlphaFoldDB" id="A0A3R8QH36"/>
<dbReference type="GO" id="GO:0016874">
    <property type="term" value="F:ligase activity"/>
    <property type="evidence" value="ECO:0007669"/>
    <property type="project" value="UniProtKB-KW"/>
</dbReference>
<proteinExistence type="predicted"/>
<sequence>VTPRLRALLHDAATPAHLIPRRVWRVPALPLTGPGKVDRVTVRRTVTALLDRG</sequence>
<gene>
    <name evidence="1" type="ORF">CXF42_08160</name>
</gene>
<keyword evidence="1" id="KW-0436">Ligase</keyword>
<evidence type="ECO:0000313" key="1">
    <source>
        <dbReference type="EMBL" id="RRQ03087.1"/>
    </source>
</evidence>
<dbReference type="SUPFAM" id="SSF56801">
    <property type="entry name" value="Acetyl-CoA synthetase-like"/>
    <property type="match status" value="1"/>
</dbReference>
<dbReference type="Gene3D" id="3.30.300.30">
    <property type="match status" value="1"/>
</dbReference>
<accession>A0A3R8QH36</accession>
<dbReference type="Proteomes" id="UP000278422">
    <property type="component" value="Unassembled WGS sequence"/>
</dbReference>
<dbReference type="InterPro" id="IPR045851">
    <property type="entry name" value="AMP-bd_C_sf"/>
</dbReference>
<keyword evidence="2" id="KW-1185">Reference proteome</keyword>
<protein>
    <submittedName>
        <fullName evidence="1">O-succinylbenzoic acid--CoA ligase</fullName>
    </submittedName>
</protein>